<feature type="transmembrane region" description="Helical" evidence="7">
    <location>
        <begin position="20"/>
        <end position="40"/>
    </location>
</feature>
<comment type="similarity">
    <text evidence="7">Belongs to the binding-protein-dependent transport system permease family.</text>
</comment>
<evidence type="ECO:0000256" key="5">
    <source>
        <dbReference type="ARBA" id="ARBA00022989"/>
    </source>
</evidence>
<keyword evidence="5 7" id="KW-1133">Transmembrane helix</keyword>
<dbReference type="GO" id="GO:0005886">
    <property type="term" value="C:plasma membrane"/>
    <property type="evidence" value="ECO:0007669"/>
    <property type="project" value="UniProtKB-SubCell"/>
</dbReference>
<feature type="transmembrane region" description="Helical" evidence="7">
    <location>
        <begin position="254"/>
        <end position="275"/>
    </location>
</feature>
<dbReference type="InterPro" id="IPR035906">
    <property type="entry name" value="MetI-like_sf"/>
</dbReference>
<feature type="transmembrane region" description="Helical" evidence="7">
    <location>
        <begin position="328"/>
        <end position="347"/>
    </location>
</feature>
<evidence type="ECO:0000256" key="6">
    <source>
        <dbReference type="ARBA" id="ARBA00023136"/>
    </source>
</evidence>
<evidence type="ECO:0000256" key="1">
    <source>
        <dbReference type="ARBA" id="ARBA00004651"/>
    </source>
</evidence>
<dbReference type="CDD" id="cd06261">
    <property type="entry name" value="TM_PBP2"/>
    <property type="match status" value="1"/>
</dbReference>
<dbReference type="InterPro" id="IPR045621">
    <property type="entry name" value="BPD_transp_1_N"/>
</dbReference>
<dbReference type="Proteomes" id="UP000323317">
    <property type="component" value="Unassembled WGS sequence"/>
</dbReference>
<dbReference type="Gene3D" id="1.10.3720.10">
    <property type="entry name" value="MetI-like"/>
    <property type="match status" value="1"/>
</dbReference>
<dbReference type="InterPro" id="IPR000515">
    <property type="entry name" value="MetI-like"/>
</dbReference>
<evidence type="ECO:0000259" key="8">
    <source>
        <dbReference type="PROSITE" id="PS50928"/>
    </source>
</evidence>
<proteinExistence type="inferred from homology"/>
<dbReference type="EMBL" id="VTEH01000016">
    <property type="protein sequence ID" value="TYR73743.1"/>
    <property type="molecule type" value="Genomic_DNA"/>
</dbReference>
<dbReference type="Pfam" id="PF19300">
    <property type="entry name" value="BPD_transp_1_N"/>
    <property type="match status" value="1"/>
</dbReference>
<feature type="transmembrane region" description="Helical" evidence="7">
    <location>
        <begin position="287"/>
        <end position="308"/>
    </location>
</feature>
<evidence type="ECO:0000256" key="3">
    <source>
        <dbReference type="ARBA" id="ARBA00022475"/>
    </source>
</evidence>
<feature type="domain" description="ABC transmembrane type-1" evidence="8">
    <location>
        <begin position="252"/>
        <end position="454"/>
    </location>
</feature>
<dbReference type="AlphaFoldDB" id="A0A5D4KCB7"/>
<dbReference type="PROSITE" id="PS50928">
    <property type="entry name" value="ABC_TM1"/>
    <property type="match status" value="1"/>
</dbReference>
<gene>
    <name evidence="9" type="ORF">FZC79_17820</name>
</gene>
<feature type="transmembrane region" description="Helical" evidence="7">
    <location>
        <begin position="135"/>
        <end position="153"/>
    </location>
</feature>
<keyword evidence="3" id="KW-1003">Cell membrane</keyword>
<feature type="transmembrane region" description="Helical" evidence="7">
    <location>
        <begin position="165"/>
        <end position="186"/>
    </location>
</feature>
<feature type="transmembrane region" description="Helical" evidence="7">
    <location>
        <begin position="432"/>
        <end position="457"/>
    </location>
</feature>
<comment type="subcellular location">
    <subcellularLocation>
        <location evidence="1 7">Cell membrane</location>
        <topology evidence="1 7">Multi-pass membrane protein</topology>
    </subcellularLocation>
</comment>
<keyword evidence="2 7" id="KW-0813">Transport</keyword>
<sequence>MEPRKSGLEKRNDAHSKQPLFKYLLILFGLPVHLFTWIFYRITYKNSPYKQLFENETKAIRQSALYGRWVENYKDQYKSKQRFFNRPINEQEMNHEAGKLADEQAEELAKANLAERNEKELSYLQFFGECLSNRAFILVSFIPGILMYLFLWIDSRPFLRYAAERLVMTVFVIVSVAIFVFTILYFSPSDPAANILGESATMEQRAEFNRQYGLDQSYIVQLVDALKGILTFDLGSSYTGNEDVSASIANRFPITLLIAVSSLFMAILIAIPIGIISAAKRNSIWDYSFMFIALIGLSIPNFWLGLVFILNFSIEWHLLPATYSPDDLLSIIMPVIVLGTGLTASIARMTRSSILEVISEDYIVTAKAKGLKPRRILFHHALKNAMIPIITVIGLQFGGMLGGAAVTEKVFNISGLGSYIVDKQFIPDIPSILGGVVYIAITISIVNLVVDMIYALLNPRIRSQMKSS</sequence>
<dbReference type="Pfam" id="PF00528">
    <property type="entry name" value="BPD_transp_1"/>
    <property type="match status" value="1"/>
</dbReference>
<dbReference type="PANTHER" id="PTHR30465">
    <property type="entry name" value="INNER MEMBRANE ABC TRANSPORTER"/>
    <property type="match status" value="1"/>
</dbReference>
<accession>A0A5D4KCB7</accession>
<evidence type="ECO:0000256" key="2">
    <source>
        <dbReference type="ARBA" id="ARBA00022448"/>
    </source>
</evidence>
<dbReference type="PANTHER" id="PTHR30465:SF0">
    <property type="entry name" value="OLIGOPEPTIDE TRANSPORT SYSTEM PERMEASE PROTEIN APPB"/>
    <property type="match status" value="1"/>
</dbReference>
<reference evidence="9 10" key="1">
    <citation type="submission" date="2019-08" db="EMBL/GenBank/DDBJ databases">
        <title>Bacillus genomes from the desert of Cuatro Cienegas, Coahuila.</title>
        <authorList>
            <person name="Olmedo-Alvarez G."/>
        </authorList>
    </citation>
    <scope>NUCLEOTIDE SEQUENCE [LARGE SCALE GENOMIC DNA]</scope>
    <source>
        <strain evidence="9 10">CH40_1T</strain>
    </source>
</reference>
<keyword evidence="4 7" id="KW-0812">Transmembrane</keyword>
<evidence type="ECO:0000256" key="4">
    <source>
        <dbReference type="ARBA" id="ARBA00022692"/>
    </source>
</evidence>
<dbReference type="SUPFAM" id="SSF161098">
    <property type="entry name" value="MetI-like"/>
    <property type="match status" value="1"/>
</dbReference>
<evidence type="ECO:0000313" key="10">
    <source>
        <dbReference type="Proteomes" id="UP000323317"/>
    </source>
</evidence>
<evidence type="ECO:0000313" key="9">
    <source>
        <dbReference type="EMBL" id="TYR73743.1"/>
    </source>
</evidence>
<protein>
    <submittedName>
        <fullName evidence="9">ABC transporter permease subunit</fullName>
    </submittedName>
</protein>
<organism evidence="9 10">
    <name type="scientific">Rossellomorea vietnamensis</name>
    <dbReference type="NCBI Taxonomy" id="218284"/>
    <lineage>
        <taxon>Bacteria</taxon>
        <taxon>Bacillati</taxon>
        <taxon>Bacillota</taxon>
        <taxon>Bacilli</taxon>
        <taxon>Bacillales</taxon>
        <taxon>Bacillaceae</taxon>
        <taxon>Rossellomorea</taxon>
    </lineage>
</organism>
<comment type="caution">
    <text evidence="9">The sequence shown here is derived from an EMBL/GenBank/DDBJ whole genome shotgun (WGS) entry which is preliminary data.</text>
</comment>
<keyword evidence="6 7" id="KW-0472">Membrane</keyword>
<dbReference type="GO" id="GO:0055085">
    <property type="term" value="P:transmembrane transport"/>
    <property type="evidence" value="ECO:0007669"/>
    <property type="project" value="InterPro"/>
</dbReference>
<feature type="transmembrane region" description="Helical" evidence="7">
    <location>
        <begin position="385"/>
        <end position="406"/>
    </location>
</feature>
<name>A0A5D4KCB7_9BACI</name>
<evidence type="ECO:0000256" key="7">
    <source>
        <dbReference type="RuleBase" id="RU363032"/>
    </source>
</evidence>